<evidence type="ECO:0000259" key="5">
    <source>
        <dbReference type="Pfam" id="PF04542"/>
    </source>
</evidence>
<evidence type="ECO:0000259" key="6">
    <source>
        <dbReference type="Pfam" id="PF08281"/>
    </source>
</evidence>
<dbReference type="GO" id="GO:0006352">
    <property type="term" value="P:DNA-templated transcription initiation"/>
    <property type="evidence" value="ECO:0007669"/>
    <property type="project" value="InterPro"/>
</dbReference>
<dbReference type="SUPFAM" id="SSF88659">
    <property type="entry name" value="Sigma3 and sigma4 domains of RNA polymerase sigma factors"/>
    <property type="match status" value="1"/>
</dbReference>
<evidence type="ECO:0000313" key="7">
    <source>
        <dbReference type="EMBL" id="TPG06020.1"/>
    </source>
</evidence>
<evidence type="ECO:0000256" key="4">
    <source>
        <dbReference type="ARBA" id="ARBA00023163"/>
    </source>
</evidence>
<feature type="domain" description="RNA polymerase sigma-70 region 2" evidence="5">
    <location>
        <begin position="16"/>
        <end position="82"/>
    </location>
</feature>
<evidence type="ECO:0000313" key="8">
    <source>
        <dbReference type="Proteomes" id="UP000318413"/>
    </source>
</evidence>
<dbReference type="InterPro" id="IPR014284">
    <property type="entry name" value="RNA_pol_sigma-70_dom"/>
</dbReference>
<dbReference type="Proteomes" id="UP000318413">
    <property type="component" value="Unassembled WGS sequence"/>
</dbReference>
<dbReference type="GO" id="GO:0016987">
    <property type="term" value="F:sigma factor activity"/>
    <property type="evidence" value="ECO:0007669"/>
    <property type="project" value="UniProtKB-KW"/>
</dbReference>
<dbReference type="OrthoDB" id="9794372at2"/>
<keyword evidence="8" id="KW-1185">Reference proteome</keyword>
<dbReference type="Pfam" id="PF04542">
    <property type="entry name" value="Sigma70_r2"/>
    <property type="match status" value="1"/>
</dbReference>
<dbReference type="Gene3D" id="1.10.1740.10">
    <property type="match status" value="1"/>
</dbReference>
<dbReference type="SUPFAM" id="SSF88946">
    <property type="entry name" value="Sigma2 domain of RNA polymerase sigma factors"/>
    <property type="match status" value="1"/>
</dbReference>
<keyword evidence="3" id="KW-0731">Sigma factor</keyword>
<dbReference type="Pfam" id="PF08281">
    <property type="entry name" value="Sigma70_r4_2"/>
    <property type="match status" value="1"/>
</dbReference>
<dbReference type="InterPro" id="IPR013324">
    <property type="entry name" value="RNA_pol_sigma_r3/r4-like"/>
</dbReference>
<dbReference type="InterPro" id="IPR013249">
    <property type="entry name" value="RNA_pol_sigma70_r4_t2"/>
</dbReference>
<organism evidence="7 8">
    <name type="scientific">Sphingomonas oligophenolica</name>
    <dbReference type="NCBI Taxonomy" id="301154"/>
    <lineage>
        <taxon>Bacteria</taxon>
        <taxon>Pseudomonadati</taxon>
        <taxon>Pseudomonadota</taxon>
        <taxon>Alphaproteobacteria</taxon>
        <taxon>Sphingomonadales</taxon>
        <taxon>Sphingomonadaceae</taxon>
        <taxon>Sphingomonas</taxon>
    </lineage>
</organism>
<sequence>MTALDPATTTSGLSQLYRDLRSDLLRFLVARLGDPGEAEEVVQDLYLRIHALAEGPVANGRAYLYRAAQNLAFDKVRERRRRLTREGQWVGLHHPSSPGTEPIDRRADAETMMVDREEATALFAAIATLPPGAGRVFRLHKLDGVPHADIAHQLGISRSGVEKHLAVAMAHLRRAMIDR</sequence>
<dbReference type="EMBL" id="RCZK01000023">
    <property type="protein sequence ID" value="TPG06020.1"/>
    <property type="molecule type" value="Genomic_DNA"/>
</dbReference>
<dbReference type="InterPro" id="IPR039425">
    <property type="entry name" value="RNA_pol_sigma-70-like"/>
</dbReference>
<accession>A0A502BZT8</accession>
<reference evidence="7 8" key="1">
    <citation type="journal article" date="2019" name="Environ. Microbiol.">
        <title>Species interactions and distinct microbial communities in high Arctic permafrost affected cryosols are associated with the CH4 and CO2 gas fluxes.</title>
        <authorList>
            <person name="Altshuler I."/>
            <person name="Hamel J."/>
            <person name="Turney S."/>
            <person name="Magnuson E."/>
            <person name="Levesque R."/>
            <person name="Greer C."/>
            <person name="Whyte L.G."/>
        </authorList>
    </citation>
    <scope>NUCLEOTIDE SEQUENCE [LARGE SCALE GENOMIC DNA]</scope>
    <source>
        <strain evidence="7 8">S5.1</strain>
    </source>
</reference>
<comment type="similarity">
    <text evidence="1">Belongs to the sigma-70 factor family. ECF subfamily.</text>
</comment>
<dbReference type="InterPro" id="IPR007627">
    <property type="entry name" value="RNA_pol_sigma70_r2"/>
</dbReference>
<evidence type="ECO:0000256" key="1">
    <source>
        <dbReference type="ARBA" id="ARBA00010641"/>
    </source>
</evidence>
<name>A0A502BZT8_9SPHN</name>
<dbReference type="PANTHER" id="PTHR43133">
    <property type="entry name" value="RNA POLYMERASE ECF-TYPE SIGMA FACTO"/>
    <property type="match status" value="1"/>
</dbReference>
<comment type="caution">
    <text evidence="7">The sequence shown here is derived from an EMBL/GenBank/DDBJ whole genome shotgun (WGS) entry which is preliminary data.</text>
</comment>
<feature type="domain" description="RNA polymerase sigma factor 70 region 4 type 2" evidence="6">
    <location>
        <begin position="122"/>
        <end position="172"/>
    </location>
</feature>
<dbReference type="AlphaFoldDB" id="A0A502BZT8"/>
<gene>
    <name evidence="7" type="ORF">EAH84_15000</name>
</gene>
<dbReference type="PANTHER" id="PTHR43133:SF63">
    <property type="entry name" value="RNA POLYMERASE SIGMA FACTOR FECI-RELATED"/>
    <property type="match status" value="1"/>
</dbReference>
<dbReference type="InterPro" id="IPR036388">
    <property type="entry name" value="WH-like_DNA-bd_sf"/>
</dbReference>
<evidence type="ECO:0000256" key="2">
    <source>
        <dbReference type="ARBA" id="ARBA00023015"/>
    </source>
</evidence>
<protein>
    <submittedName>
        <fullName evidence="7">RNA polymerase sigma factor</fullName>
    </submittedName>
</protein>
<keyword evidence="2" id="KW-0805">Transcription regulation</keyword>
<dbReference type="NCBIfam" id="TIGR02937">
    <property type="entry name" value="sigma70-ECF"/>
    <property type="match status" value="1"/>
</dbReference>
<proteinExistence type="inferred from homology"/>
<dbReference type="RefSeq" id="WP_140872798.1">
    <property type="nucleotide sequence ID" value="NZ_RCZK01000023.1"/>
</dbReference>
<keyword evidence="4" id="KW-0804">Transcription</keyword>
<dbReference type="InterPro" id="IPR013325">
    <property type="entry name" value="RNA_pol_sigma_r2"/>
</dbReference>
<dbReference type="GO" id="GO:0003677">
    <property type="term" value="F:DNA binding"/>
    <property type="evidence" value="ECO:0007669"/>
    <property type="project" value="InterPro"/>
</dbReference>
<dbReference type="Gene3D" id="1.10.10.10">
    <property type="entry name" value="Winged helix-like DNA-binding domain superfamily/Winged helix DNA-binding domain"/>
    <property type="match status" value="1"/>
</dbReference>
<evidence type="ECO:0000256" key="3">
    <source>
        <dbReference type="ARBA" id="ARBA00023082"/>
    </source>
</evidence>